<protein>
    <submittedName>
        <fullName evidence="2">Uncharacterized protein</fullName>
    </submittedName>
</protein>
<sequence length="153" mass="17999">MTYSYLGKCMKNESEDFMEIDGGNITTVMFSEDRDVFHFQGKYNGFKYNGQVEDCEMIRENDSALISWDKFKNESCNVNLIRKNYNWFSQLYCLNGFSVMRAKNGTSYLKSKDTDLIIADDKADFKTNYDYIFIDDYSGNKVYIPPKPKFFCF</sequence>
<evidence type="ECO:0000313" key="1">
    <source>
        <dbReference type="Proteomes" id="UP000887576"/>
    </source>
</evidence>
<proteinExistence type="predicted"/>
<reference evidence="2" key="1">
    <citation type="submission" date="2022-11" db="UniProtKB">
        <authorList>
            <consortium name="WormBaseParasite"/>
        </authorList>
    </citation>
    <scope>IDENTIFICATION</scope>
</reference>
<dbReference type="WBParaSite" id="JU765_v2.g1652.t1">
    <property type="protein sequence ID" value="JU765_v2.g1652.t1"/>
    <property type="gene ID" value="JU765_v2.g1652"/>
</dbReference>
<evidence type="ECO:0000313" key="2">
    <source>
        <dbReference type="WBParaSite" id="JU765_v2.g1652.t1"/>
    </source>
</evidence>
<dbReference type="Proteomes" id="UP000887576">
    <property type="component" value="Unplaced"/>
</dbReference>
<accession>A0AC34QIP4</accession>
<organism evidence="1 2">
    <name type="scientific">Panagrolaimus sp. JU765</name>
    <dbReference type="NCBI Taxonomy" id="591449"/>
    <lineage>
        <taxon>Eukaryota</taxon>
        <taxon>Metazoa</taxon>
        <taxon>Ecdysozoa</taxon>
        <taxon>Nematoda</taxon>
        <taxon>Chromadorea</taxon>
        <taxon>Rhabditida</taxon>
        <taxon>Tylenchina</taxon>
        <taxon>Panagrolaimomorpha</taxon>
        <taxon>Panagrolaimoidea</taxon>
        <taxon>Panagrolaimidae</taxon>
        <taxon>Panagrolaimus</taxon>
    </lineage>
</organism>
<name>A0AC34QIP4_9BILA</name>